<protein>
    <recommendedName>
        <fullName evidence="2">DUF7582 domain-containing protein</fullName>
    </recommendedName>
</protein>
<reference evidence="3" key="2">
    <citation type="submission" date="2023-06" db="EMBL/GenBank/DDBJ databases">
        <authorList>
            <consortium name="Lawrence Berkeley National Laboratory"/>
            <person name="Mondo S.J."/>
            <person name="Hensen N."/>
            <person name="Bonometti L."/>
            <person name="Westerberg I."/>
            <person name="Brannstrom I.O."/>
            <person name="Guillou S."/>
            <person name="Cros-Aarteil S."/>
            <person name="Calhoun S."/>
            <person name="Haridas S."/>
            <person name="Kuo A."/>
            <person name="Pangilinan J."/>
            <person name="Riley R."/>
            <person name="Labutti K."/>
            <person name="Andreopoulos B."/>
            <person name="Lipzen A."/>
            <person name="Chen C."/>
            <person name="Yanf M."/>
            <person name="Daum C."/>
            <person name="Ng V."/>
            <person name="Clum A."/>
            <person name="Steindorff A."/>
            <person name="Ohm R."/>
            <person name="Martin F."/>
            <person name="Silar P."/>
            <person name="Natvig D."/>
            <person name="Lalanne C."/>
            <person name="Gautier V."/>
            <person name="Ament-Velasquez S.L."/>
            <person name="Kruys A."/>
            <person name="Hutchinson M.I."/>
            <person name="Powell A.J."/>
            <person name="Barry K."/>
            <person name="Miller A.N."/>
            <person name="Grigoriev I.V."/>
            <person name="Debuchy R."/>
            <person name="Gladieux P."/>
            <person name="Thoren M.H."/>
            <person name="Johannesson H."/>
        </authorList>
    </citation>
    <scope>NUCLEOTIDE SEQUENCE</scope>
    <source>
        <strain evidence="3">PSN324</strain>
    </source>
</reference>
<dbReference type="AlphaFoldDB" id="A0AAV9HKU0"/>
<dbReference type="EMBL" id="MU864991">
    <property type="protein sequence ID" value="KAK4461411.1"/>
    <property type="molecule type" value="Genomic_DNA"/>
</dbReference>
<sequence length="662" mass="71787">MAPPALNLRDRISSPLEAGPSILDCHQLPSHVNGALEYASKRLARKSTNITLVVVSRDYQLPSSASSSPTFTPGWFTPGSLPVSAVTTPSRLGFPPAPPSKLDALKQLWSHSSSESPIRERILHVHLDRFRDGNASPAFSEASTASSSTYSSVSTADSISSQRLRWPGSPMSASVPLTPATPFTIMSSSTDTSSALSSMSMGMNQVSRFGIRLMYAQTLDDRDVKILSQTLEKAAKKFRLGPNWMPQAVHPSALGLPIDLIQKSLARRETLFQSSNLTLVSLDQLYNFRTALQAYARTKASCRLEDAVDELRRLFLANGRCPLPKSTLLTSYRWLDPVSEAALADVCHMYERAYGGIEKESGVQNDIDSSPAWPLCHPDSDSDSDSDGSPLPDPEKLPITHINLSSLNKELLISSDLEKHEDEQEEDEDVEAWYRQVHSAPPTTVIPKPILIDPLRSHPPVLEIPPPPPSPPPPTPPPAPTFSITPPPASTAPTTATTMAEPPSPERQQNSTPKLRPAPPGRSLALKLQTSFSATQLKKPVATRPTLNIPSSPVNNEDEEEIETARPISAVRTTAGNLLPAVNNNNHNNNNARWKNTGSVMTIDQMLQGRALGNLEVDGNSKDDSRVGPMTPNGYDDISPITRGEWGFLMFGQAKKGGVGVC</sequence>
<feature type="region of interest" description="Disordered" evidence="1">
    <location>
        <begin position="368"/>
        <end position="398"/>
    </location>
</feature>
<dbReference type="Proteomes" id="UP001321749">
    <property type="component" value="Unassembled WGS sequence"/>
</dbReference>
<evidence type="ECO:0000259" key="2">
    <source>
        <dbReference type="Pfam" id="PF24483"/>
    </source>
</evidence>
<feature type="region of interest" description="Disordered" evidence="1">
    <location>
        <begin position="444"/>
        <end position="522"/>
    </location>
</feature>
<evidence type="ECO:0000313" key="3">
    <source>
        <dbReference type="EMBL" id="KAK4461411.1"/>
    </source>
</evidence>
<organism evidence="3 4">
    <name type="scientific">Cladorrhinum samala</name>
    <dbReference type="NCBI Taxonomy" id="585594"/>
    <lineage>
        <taxon>Eukaryota</taxon>
        <taxon>Fungi</taxon>
        <taxon>Dikarya</taxon>
        <taxon>Ascomycota</taxon>
        <taxon>Pezizomycotina</taxon>
        <taxon>Sordariomycetes</taxon>
        <taxon>Sordariomycetidae</taxon>
        <taxon>Sordariales</taxon>
        <taxon>Podosporaceae</taxon>
        <taxon>Cladorrhinum</taxon>
    </lineage>
</organism>
<gene>
    <name evidence="3" type="ORF">QBC42DRAFT_92926</name>
</gene>
<evidence type="ECO:0000256" key="1">
    <source>
        <dbReference type="SAM" id="MobiDB-lite"/>
    </source>
</evidence>
<name>A0AAV9HKU0_9PEZI</name>
<feature type="compositionally biased region" description="Low complexity" evidence="1">
    <location>
        <begin position="491"/>
        <end position="501"/>
    </location>
</feature>
<dbReference type="Pfam" id="PF24483">
    <property type="entry name" value="DUF7582"/>
    <property type="match status" value="1"/>
</dbReference>
<keyword evidence="4" id="KW-1185">Reference proteome</keyword>
<proteinExistence type="predicted"/>
<feature type="region of interest" description="Disordered" evidence="1">
    <location>
        <begin position="617"/>
        <end position="638"/>
    </location>
</feature>
<dbReference type="InterPro" id="IPR056004">
    <property type="entry name" value="DUF7582"/>
</dbReference>
<feature type="compositionally biased region" description="Pro residues" evidence="1">
    <location>
        <begin position="462"/>
        <end position="490"/>
    </location>
</feature>
<evidence type="ECO:0000313" key="4">
    <source>
        <dbReference type="Proteomes" id="UP001321749"/>
    </source>
</evidence>
<reference evidence="3" key="1">
    <citation type="journal article" date="2023" name="Mol. Phylogenet. Evol.">
        <title>Genome-scale phylogeny and comparative genomics of the fungal order Sordariales.</title>
        <authorList>
            <person name="Hensen N."/>
            <person name="Bonometti L."/>
            <person name="Westerberg I."/>
            <person name="Brannstrom I.O."/>
            <person name="Guillou S."/>
            <person name="Cros-Aarteil S."/>
            <person name="Calhoun S."/>
            <person name="Haridas S."/>
            <person name="Kuo A."/>
            <person name="Mondo S."/>
            <person name="Pangilinan J."/>
            <person name="Riley R."/>
            <person name="LaButti K."/>
            <person name="Andreopoulos B."/>
            <person name="Lipzen A."/>
            <person name="Chen C."/>
            <person name="Yan M."/>
            <person name="Daum C."/>
            <person name="Ng V."/>
            <person name="Clum A."/>
            <person name="Steindorff A."/>
            <person name="Ohm R.A."/>
            <person name="Martin F."/>
            <person name="Silar P."/>
            <person name="Natvig D.O."/>
            <person name="Lalanne C."/>
            <person name="Gautier V."/>
            <person name="Ament-Velasquez S.L."/>
            <person name="Kruys A."/>
            <person name="Hutchinson M.I."/>
            <person name="Powell A.J."/>
            <person name="Barry K."/>
            <person name="Miller A.N."/>
            <person name="Grigoriev I.V."/>
            <person name="Debuchy R."/>
            <person name="Gladieux P."/>
            <person name="Hiltunen Thoren M."/>
            <person name="Johannesson H."/>
        </authorList>
    </citation>
    <scope>NUCLEOTIDE SEQUENCE</scope>
    <source>
        <strain evidence="3">PSN324</strain>
    </source>
</reference>
<accession>A0AAV9HKU0</accession>
<comment type="caution">
    <text evidence="3">The sequence shown here is derived from an EMBL/GenBank/DDBJ whole genome shotgun (WGS) entry which is preliminary data.</text>
</comment>
<feature type="domain" description="DUF7582" evidence="2">
    <location>
        <begin position="209"/>
        <end position="355"/>
    </location>
</feature>